<keyword evidence="2" id="KW-1185">Reference proteome</keyword>
<reference evidence="1 2" key="1">
    <citation type="submission" date="2019-06" db="EMBL/GenBank/DDBJ databases">
        <title>Complete Genome Sequence of Klebsiella pneumoniae Myophage Magnus.</title>
        <authorList>
            <person name="Acevedo Ugarriza L.E."/>
            <person name="Michalik J."/>
            <person name="Newkirk H."/>
            <person name="Liu M."/>
            <person name="Gill J.J."/>
            <person name="Ramsey J."/>
        </authorList>
    </citation>
    <scope>NUCLEOTIDE SEQUENCE [LARGE SCALE GENOMIC DNA]</scope>
</reference>
<dbReference type="Proteomes" id="UP000325262">
    <property type="component" value="Segment"/>
</dbReference>
<evidence type="ECO:0000313" key="2">
    <source>
        <dbReference type="Proteomes" id="UP000325262"/>
    </source>
</evidence>
<gene>
    <name evidence="1" type="ORF">CPT_Magnus_038</name>
</gene>
<accession>A0A5B9N1B6</accession>
<proteinExistence type="predicted"/>
<sequence length="31" mass="3553">MFLLSSRILGAPTGRGRMRKFRQIKSFVNKG</sequence>
<name>A0A5B9N1B6_9CAUD</name>
<protein>
    <submittedName>
        <fullName evidence="1">Uncharacterized protein</fullName>
    </submittedName>
</protein>
<organism evidence="1 2">
    <name type="scientific">Klebsiella phage Magnus</name>
    <dbReference type="NCBI Taxonomy" id="2589660"/>
    <lineage>
        <taxon>Viruses</taxon>
        <taxon>Duplodnaviria</taxon>
        <taxon>Heunggongvirae</taxon>
        <taxon>Uroviricota</taxon>
        <taxon>Caudoviricetes</taxon>
        <taxon>Pantevenvirales</taxon>
        <taxon>Ackermannviridae</taxon>
        <taxon>Taipeivirus</taxon>
        <taxon>Taipeivirus magnus</taxon>
    </lineage>
</organism>
<evidence type="ECO:0000313" key="1">
    <source>
        <dbReference type="EMBL" id="QEG07917.1"/>
    </source>
</evidence>
<dbReference type="EMBL" id="MN045230">
    <property type="protein sequence ID" value="QEG07917.1"/>
    <property type="molecule type" value="Genomic_DNA"/>
</dbReference>